<dbReference type="EMBL" id="JAICBX010000007">
    <property type="protein sequence ID" value="MBW8640566.1"/>
    <property type="molecule type" value="Genomic_DNA"/>
</dbReference>
<keyword evidence="2" id="KW-1133">Transmembrane helix</keyword>
<protein>
    <submittedName>
        <fullName evidence="4">HlyD family secretion protein</fullName>
    </submittedName>
</protein>
<evidence type="ECO:0000256" key="2">
    <source>
        <dbReference type="SAM" id="Phobius"/>
    </source>
</evidence>
<dbReference type="InterPro" id="IPR050739">
    <property type="entry name" value="MFP"/>
</dbReference>
<dbReference type="RefSeq" id="WP_220231300.1">
    <property type="nucleotide sequence ID" value="NZ_JAICBX010000007.1"/>
</dbReference>
<name>A0AAE3D497_9HYPH</name>
<feature type="coiled-coil region" evidence="1">
    <location>
        <begin position="108"/>
        <end position="194"/>
    </location>
</feature>
<evidence type="ECO:0000256" key="1">
    <source>
        <dbReference type="SAM" id="Coils"/>
    </source>
</evidence>
<evidence type="ECO:0000259" key="3">
    <source>
        <dbReference type="Pfam" id="PF25876"/>
    </source>
</evidence>
<organism evidence="4 5">
    <name type="scientific">Flavimaribacter sediminis</name>
    <dbReference type="NCBI Taxonomy" id="2865987"/>
    <lineage>
        <taxon>Bacteria</taxon>
        <taxon>Pseudomonadati</taxon>
        <taxon>Pseudomonadota</taxon>
        <taxon>Alphaproteobacteria</taxon>
        <taxon>Hyphomicrobiales</taxon>
        <taxon>Rhizobiaceae</taxon>
        <taxon>Flavimaribacter</taxon>
    </lineage>
</organism>
<keyword evidence="2" id="KW-0472">Membrane</keyword>
<feature type="domain" description="Multidrug resistance protein MdtA-like alpha-helical hairpin" evidence="3">
    <location>
        <begin position="130"/>
        <end position="194"/>
    </location>
</feature>
<dbReference type="Gene3D" id="2.40.30.170">
    <property type="match status" value="1"/>
</dbReference>
<gene>
    <name evidence="4" type="ORF">K1W69_25460</name>
</gene>
<dbReference type="PANTHER" id="PTHR30386">
    <property type="entry name" value="MEMBRANE FUSION SUBUNIT OF EMRAB-TOLC MULTIDRUG EFFLUX PUMP"/>
    <property type="match status" value="1"/>
</dbReference>
<dbReference type="PANTHER" id="PTHR30386:SF18">
    <property type="entry name" value="INNER MEMBRANE PROTEIN YIAV-RELATED"/>
    <property type="match status" value="1"/>
</dbReference>
<proteinExistence type="predicted"/>
<dbReference type="Gene3D" id="2.40.50.100">
    <property type="match status" value="1"/>
</dbReference>
<reference evidence="4" key="1">
    <citation type="submission" date="2021-08" db="EMBL/GenBank/DDBJ databases">
        <title>Hoeflea bacterium WL0058 sp. nov., isolated from the sediment.</title>
        <authorList>
            <person name="Wang L."/>
            <person name="Zhang D."/>
        </authorList>
    </citation>
    <scope>NUCLEOTIDE SEQUENCE</scope>
    <source>
        <strain evidence="4">WL0058</strain>
    </source>
</reference>
<dbReference type="SUPFAM" id="SSF111369">
    <property type="entry name" value="HlyD-like secretion proteins"/>
    <property type="match status" value="3"/>
</dbReference>
<feature type="transmembrane region" description="Helical" evidence="2">
    <location>
        <begin position="29"/>
        <end position="53"/>
    </location>
</feature>
<dbReference type="InterPro" id="IPR058624">
    <property type="entry name" value="MdtA-like_HH"/>
</dbReference>
<dbReference type="AlphaFoldDB" id="A0AAE3D497"/>
<keyword evidence="1" id="KW-0175">Coiled coil</keyword>
<dbReference type="Proteomes" id="UP001196509">
    <property type="component" value="Unassembled WGS sequence"/>
</dbReference>
<dbReference type="Gene3D" id="1.10.287.470">
    <property type="entry name" value="Helix hairpin bin"/>
    <property type="match status" value="1"/>
</dbReference>
<accession>A0AAE3D497</accession>
<evidence type="ECO:0000313" key="4">
    <source>
        <dbReference type="EMBL" id="MBW8640566.1"/>
    </source>
</evidence>
<comment type="caution">
    <text evidence="4">The sequence shown here is derived from an EMBL/GenBank/DDBJ whole genome shotgun (WGS) entry which is preliminary data.</text>
</comment>
<sequence>MFIALGLVLIYVVFVWLVFFRFRWLKFNIVWGVVGFWVGVHMLLIFIIALRFYQPFSMDAHIIRPTIQLVPRLQGPTLLKEVFVENNQAVKKGDPLYQFDTSVYQAKVREAEANLAGATQNAQALQEDLDLAEQELSQAEAQQTYAQQQFDRYSNLVPKGGARQESLDKWTADLASANAAVAEANANVKKAQIAIDAQVNGVNAQVVAAQAQLDEAKYYLDQTTMKAPEDGVIISQQARPGLVVGALRFGAISVLIADDDPYILASFYQEHLKFVEPGQDVEVALDIYPGEIFKGKVVDVWWGTGQGQIKPSGNVPTFRFPSLQGRFAVQINIDDPNMKRLPAGTHGAVAIYTGGGQNFAFLRRINIRLYSWSNFLFPMDFL</sequence>
<keyword evidence="2" id="KW-0812">Transmembrane</keyword>
<evidence type="ECO:0000313" key="5">
    <source>
        <dbReference type="Proteomes" id="UP001196509"/>
    </source>
</evidence>
<feature type="transmembrane region" description="Helical" evidence="2">
    <location>
        <begin position="6"/>
        <end position="22"/>
    </location>
</feature>
<keyword evidence="5" id="KW-1185">Reference proteome</keyword>
<dbReference type="Pfam" id="PF25876">
    <property type="entry name" value="HH_MFP_RND"/>
    <property type="match status" value="1"/>
</dbReference>